<evidence type="ECO:0000256" key="4">
    <source>
        <dbReference type="ARBA" id="ARBA00022737"/>
    </source>
</evidence>
<keyword evidence="4" id="KW-0677">Repeat</keyword>
<feature type="region of interest" description="Disordered" evidence="5">
    <location>
        <begin position="456"/>
        <end position="483"/>
    </location>
</feature>
<dbReference type="PROSITE" id="PS51450">
    <property type="entry name" value="LRR"/>
    <property type="match status" value="4"/>
</dbReference>
<keyword evidence="8" id="KW-1185">Reference proteome</keyword>
<dbReference type="Pfam" id="PF23142">
    <property type="entry name" value="PH_PLEKHM2"/>
    <property type="match status" value="1"/>
</dbReference>
<dbReference type="SMART" id="SM00365">
    <property type="entry name" value="LRR_SD22"/>
    <property type="match status" value="3"/>
</dbReference>
<dbReference type="InterPro" id="IPR057714">
    <property type="entry name" value="PH_NISCH_C"/>
</dbReference>
<evidence type="ECO:0000256" key="2">
    <source>
        <dbReference type="ARBA" id="ARBA00022490"/>
    </source>
</evidence>
<evidence type="ECO:0000313" key="8">
    <source>
        <dbReference type="Proteomes" id="UP001497482"/>
    </source>
</evidence>
<dbReference type="InterPro" id="IPR057288">
    <property type="entry name" value="PH_PLEKHM2"/>
</dbReference>
<evidence type="ECO:0000256" key="3">
    <source>
        <dbReference type="ARBA" id="ARBA00022614"/>
    </source>
</evidence>
<dbReference type="GO" id="GO:0005737">
    <property type="term" value="C:cytoplasm"/>
    <property type="evidence" value="ECO:0007669"/>
    <property type="project" value="UniProtKB-SubCell"/>
</dbReference>
<feature type="region of interest" description="Disordered" evidence="5">
    <location>
        <begin position="589"/>
        <end position="625"/>
    </location>
</feature>
<dbReference type="InterPro" id="IPR001683">
    <property type="entry name" value="PX_dom"/>
</dbReference>
<dbReference type="SMART" id="SM00312">
    <property type="entry name" value="PX"/>
    <property type="match status" value="1"/>
</dbReference>
<dbReference type="Pfam" id="PF13855">
    <property type="entry name" value="LRR_8"/>
    <property type="match status" value="1"/>
</dbReference>
<dbReference type="SUPFAM" id="SSF52075">
    <property type="entry name" value="Outer arm dynein light chain 1"/>
    <property type="match status" value="1"/>
</dbReference>
<dbReference type="Pfam" id="PF00787">
    <property type="entry name" value="PX"/>
    <property type="match status" value="1"/>
</dbReference>
<keyword evidence="3" id="KW-0433">Leucine-rich repeat</keyword>
<feature type="domain" description="PX" evidence="6">
    <location>
        <begin position="7"/>
        <end position="118"/>
    </location>
</feature>
<comment type="subcellular location">
    <subcellularLocation>
        <location evidence="1">Cytoplasm</location>
    </subcellularLocation>
</comment>
<proteinExistence type="predicted"/>
<sequence>MEPGLFSKDTSEQKVAIVGSELVENYTVYIIEVTDGLHRWTVKHRYSDFHELHEKLTAASNVDRRLLPPKKILGKNSKSLVERRQKELEQYLQTLLLQFPQATPPALSSFLHLQLYEINGITAALAEELFHKGEQLLQAGQVFSLHPLQLYSVTQQLRLAKPTCFTGDAKTDLGHILDFTCRLKYLKISGTKEPVGSSNIQENSLPFDLSIFKSLLQIEISECSSQQISGLSSLRKSLATMSVHHSTDSMSSVLVPEASEFPQWEPEGAVSVCPVTAVIPAWRSLTTLDLSRNDISAVDSSVKLIPKVEFLDLSHNQLSSVENLQHLYSLVHVDLSHNSLCSLDAAHTRLGNIKTLGLSGNQLSSLQGLSKLYSLVNLDLSLNQLAQLEEIRNIGSLPCLEKLNLTDNPMCIIPDYRTKVLAQFGDRVTEVCLDGKPTTEKELDTVEVLKAIQKAKEMKDRKNNPSSTEKKLPALPSQAVTSSREETAVAPSVLYKMDVTPSSNKSQVPHPSSAPVDQSQTHMEHCGAPPAPVCCICSPPTPHTQPSCFFCSAPYCPLLPSQFVALGTNKDFISQLSLLLTAALSEDAGEKEATLQGEEEEPNDQPEKTELNDISPGSRDGYFEMGLDDSLEESTSTSLPVHGPSLPVAEEKEIQQEEVRHEEVQCEGAEVCKTAWCICLQQRSEDETCMNTTCLVLTDRVLGLLFLSHDFSPTNQDADPSVSLPQLISSLQKPLLLPLSDLQLCSDQHQNCLCLRSKSSNTQWLFFSDHNELRLIRHELIKLLQMDLESLEEPSPGLPSSLLNSWEHEESRSVDGGFTALLFLSSSSSSSSESLHPLLQNVLSPAPHLPCLLFLSHRQLYVWVLDYRDRTEPGLQQSSSRLVRFPLGSVVVHSREENCCCDSPHHKLSWNHSVELLLCGHRLLLLFPLPQDGASFLGKLRLQRASLEGVWVVALPQTKALINHQGGPSSGEQCCCSHKAHSDSLSSLSTSLEEMQPSPHLTPGLTPGLKLLSGLNAQQLQPVFHKHIALSGGEELRQVLWLSVVLYKSPEVELTCLLLLSANAIYFLLEDSASSLGPPPDLDVLECGDSSVCLCCCLSVPLSQIQSVNVGLFDQYFRIQGGSGDQVVCCLSRDSYATGQFLQELMSVLSLQQRAPPPEPSEQDFYSEFNSSGKMRNYELVHSRVKFIYPSEEEMGDLTFIVAERKNGCASSSRSFNILLYLLVFQVIHQSSTPSGSGPAPAPAPCSSGPVLQPRTLILTSTDVFLLDEDYVSYPLPDFAKEPPSRERYHLREARRIRDLDRVLLGYQTYPQALTLVFDELPGPDLLCPLSLDHFSAQVTPAEHDTPAPGGGARSPGGGAYSGEVQWCVFVPSADSRERLISLLARQWEMLCSRELPVELTG</sequence>
<dbReference type="EMBL" id="OZ035830">
    <property type="protein sequence ID" value="CAL1614204.1"/>
    <property type="molecule type" value="Genomic_DNA"/>
</dbReference>
<keyword evidence="2" id="KW-0963">Cytoplasm</keyword>
<evidence type="ECO:0000313" key="7">
    <source>
        <dbReference type="EMBL" id="CAL1614204.1"/>
    </source>
</evidence>
<dbReference type="Proteomes" id="UP001497482">
    <property type="component" value="Chromosome 8"/>
</dbReference>
<dbReference type="Gene3D" id="3.80.10.10">
    <property type="entry name" value="Ribonuclease Inhibitor"/>
    <property type="match status" value="2"/>
</dbReference>
<dbReference type="PANTHER" id="PTHR15454">
    <property type="entry name" value="NISCHARIN RELATED"/>
    <property type="match status" value="1"/>
</dbReference>
<accession>A0AAV2ML79</accession>
<feature type="compositionally biased region" description="Basic and acidic residues" evidence="5">
    <location>
        <begin position="456"/>
        <end position="472"/>
    </location>
</feature>
<dbReference type="FunFam" id="3.30.1520.10:FF:000020">
    <property type="entry name" value="nischarin isoform X1"/>
    <property type="match status" value="1"/>
</dbReference>
<dbReference type="GO" id="GO:0035091">
    <property type="term" value="F:phosphatidylinositol binding"/>
    <property type="evidence" value="ECO:0007669"/>
    <property type="project" value="InterPro"/>
</dbReference>
<name>A0AAV2ML79_KNICA</name>
<feature type="compositionally biased region" description="Polar residues" evidence="5">
    <location>
        <begin position="500"/>
        <end position="521"/>
    </location>
</feature>
<dbReference type="Gene3D" id="3.30.1520.10">
    <property type="entry name" value="Phox-like domain"/>
    <property type="match status" value="1"/>
</dbReference>
<dbReference type="FunFam" id="3.80.10.10:FF:000468">
    <property type="entry name" value="nischarin isoform X2"/>
    <property type="match status" value="1"/>
</dbReference>
<dbReference type="InterPro" id="IPR001611">
    <property type="entry name" value="Leu-rich_rpt"/>
</dbReference>
<dbReference type="InterPro" id="IPR032675">
    <property type="entry name" value="LRR_dom_sf"/>
</dbReference>
<evidence type="ECO:0000256" key="5">
    <source>
        <dbReference type="SAM" id="MobiDB-lite"/>
    </source>
</evidence>
<dbReference type="SUPFAM" id="SSF64268">
    <property type="entry name" value="PX domain"/>
    <property type="match status" value="1"/>
</dbReference>
<protein>
    <recommendedName>
        <fullName evidence="6">PX domain-containing protein</fullName>
    </recommendedName>
</protein>
<dbReference type="PROSITE" id="PS50195">
    <property type="entry name" value="PX"/>
    <property type="match status" value="1"/>
</dbReference>
<evidence type="ECO:0000259" key="6">
    <source>
        <dbReference type="PROSITE" id="PS50195"/>
    </source>
</evidence>
<organism evidence="7 8">
    <name type="scientific">Knipowitschia caucasica</name>
    <name type="common">Caucasian dwarf goby</name>
    <name type="synonym">Pomatoschistus caucasicus</name>
    <dbReference type="NCBI Taxonomy" id="637954"/>
    <lineage>
        <taxon>Eukaryota</taxon>
        <taxon>Metazoa</taxon>
        <taxon>Chordata</taxon>
        <taxon>Craniata</taxon>
        <taxon>Vertebrata</taxon>
        <taxon>Euteleostomi</taxon>
        <taxon>Actinopterygii</taxon>
        <taxon>Neopterygii</taxon>
        <taxon>Teleostei</taxon>
        <taxon>Neoteleostei</taxon>
        <taxon>Acanthomorphata</taxon>
        <taxon>Gobiaria</taxon>
        <taxon>Gobiiformes</taxon>
        <taxon>Gobioidei</taxon>
        <taxon>Gobiidae</taxon>
        <taxon>Gobiinae</taxon>
        <taxon>Knipowitschia</taxon>
    </lineage>
</organism>
<reference evidence="7 8" key="1">
    <citation type="submission" date="2024-04" db="EMBL/GenBank/DDBJ databases">
        <authorList>
            <person name="Waldvogel A.-M."/>
            <person name="Schoenle A."/>
        </authorList>
    </citation>
    <scope>NUCLEOTIDE SEQUENCE [LARGE SCALE GENOMIC DNA]</scope>
</reference>
<dbReference type="InterPro" id="IPR036871">
    <property type="entry name" value="PX_dom_sf"/>
</dbReference>
<dbReference type="PANTHER" id="PTHR15454:SF35">
    <property type="entry name" value="NISCHARIN"/>
    <property type="match status" value="1"/>
</dbReference>
<gene>
    <name evidence="7" type="ORF">KC01_LOCUS40272</name>
</gene>
<evidence type="ECO:0000256" key="1">
    <source>
        <dbReference type="ARBA" id="ARBA00004496"/>
    </source>
</evidence>
<dbReference type="Pfam" id="PF25625">
    <property type="entry name" value="PH_NISCH_C"/>
    <property type="match status" value="1"/>
</dbReference>
<feature type="region of interest" description="Disordered" evidence="5">
    <location>
        <begin position="500"/>
        <end position="523"/>
    </location>
</feature>